<dbReference type="PANTHER" id="PTHR46029:SF7">
    <property type="entry name" value="C-TERMINAL-BINDING PROTEIN"/>
    <property type="match status" value="1"/>
</dbReference>
<dbReference type="GO" id="GO:0004617">
    <property type="term" value="F:phosphoglycerate dehydrogenase activity"/>
    <property type="evidence" value="ECO:0007669"/>
    <property type="project" value="UniProtKB-EC"/>
</dbReference>
<evidence type="ECO:0000313" key="6">
    <source>
        <dbReference type="Proteomes" id="UP000553963"/>
    </source>
</evidence>
<dbReference type="GO" id="GO:0003714">
    <property type="term" value="F:transcription corepressor activity"/>
    <property type="evidence" value="ECO:0007669"/>
    <property type="project" value="InterPro"/>
</dbReference>
<keyword evidence="1 2" id="KW-0560">Oxidoreductase</keyword>
<organism evidence="5 6">
    <name type="scientific">Kaistia hirudinis</name>
    <dbReference type="NCBI Taxonomy" id="1293440"/>
    <lineage>
        <taxon>Bacteria</taxon>
        <taxon>Pseudomonadati</taxon>
        <taxon>Pseudomonadota</taxon>
        <taxon>Alphaproteobacteria</taxon>
        <taxon>Hyphomicrobiales</taxon>
        <taxon>Kaistiaceae</taxon>
        <taxon>Kaistia</taxon>
    </lineage>
</organism>
<dbReference type="InterPro" id="IPR029753">
    <property type="entry name" value="D-isomer_DH_CS"/>
</dbReference>
<proteinExistence type="inferred from homology"/>
<dbReference type="CDD" id="cd05299">
    <property type="entry name" value="CtBP_dh"/>
    <property type="match status" value="1"/>
</dbReference>
<dbReference type="GO" id="GO:0140297">
    <property type="term" value="F:DNA-binding transcription factor binding"/>
    <property type="evidence" value="ECO:0007669"/>
    <property type="project" value="TreeGrafter"/>
</dbReference>
<dbReference type="SUPFAM" id="SSF51735">
    <property type="entry name" value="NAD(P)-binding Rossmann-fold domains"/>
    <property type="match status" value="1"/>
</dbReference>
<dbReference type="PROSITE" id="PS00671">
    <property type="entry name" value="D_2_HYDROXYACID_DH_3"/>
    <property type="match status" value="1"/>
</dbReference>
<dbReference type="InterPro" id="IPR036291">
    <property type="entry name" value="NAD(P)-bd_dom_sf"/>
</dbReference>
<feature type="domain" description="D-isomer specific 2-hydroxyacid dehydrogenase NAD-binding" evidence="4">
    <location>
        <begin position="110"/>
        <end position="299"/>
    </location>
</feature>
<dbReference type="InterPro" id="IPR006140">
    <property type="entry name" value="D-isomer_DH_NAD-bd"/>
</dbReference>
<protein>
    <submittedName>
        <fullName evidence="5">D-3-phosphoglycerate dehydrogenase/C-terminal binding protein</fullName>
        <ecNumber evidence="5">1.1.1.95</ecNumber>
    </submittedName>
</protein>
<evidence type="ECO:0000259" key="4">
    <source>
        <dbReference type="Pfam" id="PF02826"/>
    </source>
</evidence>
<feature type="domain" description="D-isomer specific 2-hydroxyacid dehydrogenase catalytic" evidence="3">
    <location>
        <begin position="42"/>
        <end position="331"/>
    </location>
</feature>
<gene>
    <name evidence="5" type="ORF">GGR25_001264</name>
</gene>
<dbReference type="InterPro" id="IPR051638">
    <property type="entry name" value="CTBP_dehydrogenase"/>
</dbReference>
<dbReference type="PANTHER" id="PTHR46029">
    <property type="entry name" value="C-TERMINAL-BINDING PROTEIN"/>
    <property type="match status" value="1"/>
</dbReference>
<comment type="similarity">
    <text evidence="2">Belongs to the D-isomer specific 2-hydroxyacid dehydrogenase family.</text>
</comment>
<evidence type="ECO:0000259" key="3">
    <source>
        <dbReference type="Pfam" id="PF00389"/>
    </source>
</evidence>
<evidence type="ECO:0000313" key="5">
    <source>
        <dbReference type="EMBL" id="MBB3930225.1"/>
    </source>
</evidence>
<dbReference type="SUPFAM" id="SSF52283">
    <property type="entry name" value="Formate/glycerate dehydrogenase catalytic domain-like"/>
    <property type="match status" value="1"/>
</dbReference>
<dbReference type="GO" id="GO:0001221">
    <property type="term" value="F:transcription coregulator binding"/>
    <property type="evidence" value="ECO:0007669"/>
    <property type="project" value="TreeGrafter"/>
</dbReference>
<dbReference type="AlphaFoldDB" id="A0A840ANY0"/>
<dbReference type="Proteomes" id="UP000553963">
    <property type="component" value="Unassembled WGS sequence"/>
</dbReference>
<dbReference type="Pfam" id="PF00389">
    <property type="entry name" value="2-Hacid_dh"/>
    <property type="match status" value="1"/>
</dbReference>
<evidence type="ECO:0000256" key="1">
    <source>
        <dbReference type="ARBA" id="ARBA00023002"/>
    </source>
</evidence>
<name>A0A840ANY0_9HYPH</name>
<keyword evidence="6" id="KW-1185">Reference proteome</keyword>
<dbReference type="InterPro" id="IPR043322">
    <property type="entry name" value="CtBP"/>
</dbReference>
<comment type="caution">
    <text evidence="5">The sequence shown here is derived from an EMBL/GenBank/DDBJ whole genome shotgun (WGS) entry which is preliminary data.</text>
</comment>
<evidence type="ECO:0000256" key="2">
    <source>
        <dbReference type="RuleBase" id="RU003719"/>
    </source>
</evidence>
<accession>A0A840ANY0</accession>
<dbReference type="GO" id="GO:0051287">
    <property type="term" value="F:NAD binding"/>
    <property type="evidence" value="ECO:0007669"/>
    <property type="project" value="InterPro"/>
</dbReference>
<dbReference type="EC" id="1.1.1.95" evidence="5"/>
<dbReference type="RefSeq" id="WP_183397906.1">
    <property type="nucleotide sequence ID" value="NZ_JACIDS010000002.1"/>
</dbReference>
<dbReference type="EMBL" id="JACIDS010000002">
    <property type="protein sequence ID" value="MBB3930225.1"/>
    <property type="molecule type" value="Genomic_DNA"/>
</dbReference>
<dbReference type="GO" id="GO:0006357">
    <property type="term" value="P:regulation of transcription by RNA polymerase II"/>
    <property type="evidence" value="ECO:0007669"/>
    <property type="project" value="TreeGrafter"/>
</dbReference>
<dbReference type="InterPro" id="IPR006139">
    <property type="entry name" value="D-isomer_2_OHA_DH_cat_dom"/>
</dbReference>
<sequence>MRIFKVNWYPPANEELETLFGGVASFDIDPIPTDPAYRIARERSRAADALINCSATHLVPADLDDFENVRIVVREGVGYDNLDLEGWGARGVPVCNVPDYGTTEVADHAIALMLALTRGTSTYTEVLRADPVANWGFAHAPLIRRHKGATFGVIGLGRIGLAAARRAAAFDMKVVFFDPYLPNGTELSVGYDRVTSLAKLMEISDIVSVHTPLNDETRGFVGAAAFAAAKPGLILVNTARGPIVDLDALAEALKSGKVAGAGLDVLPREPADPDHPLIKAFAAGEDWLRGRLVLSPHAAFYSPDAIKDMQRKAVEVIVAYLNEGRLTNCVNRQFLKQPAPVRRAS</sequence>
<dbReference type="Gene3D" id="3.40.50.720">
    <property type="entry name" value="NAD(P)-binding Rossmann-like Domain"/>
    <property type="match status" value="2"/>
</dbReference>
<dbReference type="Pfam" id="PF02826">
    <property type="entry name" value="2-Hacid_dh_C"/>
    <property type="match status" value="1"/>
</dbReference>
<reference evidence="5 6" key="1">
    <citation type="submission" date="2020-08" db="EMBL/GenBank/DDBJ databases">
        <title>Genomic Encyclopedia of Type Strains, Phase IV (KMG-IV): sequencing the most valuable type-strain genomes for metagenomic binning, comparative biology and taxonomic classification.</title>
        <authorList>
            <person name="Goeker M."/>
        </authorList>
    </citation>
    <scope>NUCLEOTIDE SEQUENCE [LARGE SCALE GENOMIC DNA]</scope>
    <source>
        <strain evidence="5 6">DSM 25966</strain>
    </source>
</reference>